<dbReference type="OMA" id="QYTRGIG"/>
<keyword evidence="9" id="KW-0804">Transcription</keyword>
<evidence type="ECO:0000256" key="11">
    <source>
        <dbReference type="PROSITE-ProRule" id="PRU00723"/>
    </source>
</evidence>
<dbReference type="GO" id="GO:0005634">
    <property type="term" value="C:nucleus"/>
    <property type="evidence" value="ECO:0007669"/>
    <property type="project" value="UniProtKB-SubCell"/>
</dbReference>
<keyword evidence="5 11" id="KW-0863">Zinc-finger</keyword>
<evidence type="ECO:0000256" key="4">
    <source>
        <dbReference type="ARBA" id="ARBA00022723"/>
    </source>
</evidence>
<keyword evidence="7" id="KW-0805">Transcription regulation</keyword>
<feature type="domain" description="Tudor" evidence="16">
    <location>
        <begin position="224"/>
        <end position="284"/>
    </location>
</feature>
<dbReference type="PANTHER" id="PTHR46297">
    <property type="entry name" value="ZINC FINGER CCCH-TYPE WITH G PATCH DOMAIN-CONTAINING PROTEIN"/>
    <property type="match status" value="1"/>
</dbReference>
<dbReference type="Gene3D" id="2.30.30.1190">
    <property type="match status" value="1"/>
</dbReference>
<feature type="domain" description="C3H1-type" evidence="14">
    <location>
        <begin position="181"/>
        <end position="208"/>
    </location>
</feature>
<evidence type="ECO:0000259" key="15">
    <source>
        <dbReference type="PROSITE" id="PS50174"/>
    </source>
</evidence>
<dbReference type="KEGG" id="lgi:LOTGIDRAFT_170716"/>
<feature type="coiled-coil region" evidence="12">
    <location>
        <begin position="10"/>
        <end position="46"/>
    </location>
</feature>
<dbReference type="Gene3D" id="2.30.30.140">
    <property type="match status" value="1"/>
</dbReference>
<dbReference type="Pfam" id="PF01585">
    <property type="entry name" value="G-patch"/>
    <property type="match status" value="1"/>
</dbReference>
<dbReference type="EMBL" id="KB199728">
    <property type="protein sequence ID" value="ESP04471.1"/>
    <property type="molecule type" value="Genomic_DNA"/>
</dbReference>
<evidence type="ECO:0000256" key="3">
    <source>
        <dbReference type="ARBA" id="ARBA00022491"/>
    </source>
</evidence>
<keyword evidence="4 11" id="KW-0479">Metal-binding</keyword>
<keyword evidence="18" id="KW-1185">Reference proteome</keyword>
<comment type="subcellular location">
    <subcellularLocation>
        <location evidence="1">Nucleus</location>
    </subcellularLocation>
</comment>
<gene>
    <name evidence="17" type="ORF">LOTGIDRAFT_170716</name>
</gene>
<dbReference type="OrthoDB" id="5842926at2759"/>
<dbReference type="CTD" id="20241511"/>
<organism evidence="17 18">
    <name type="scientific">Lottia gigantea</name>
    <name type="common">Giant owl limpet</name>
    <dbReference type="NCBI Taxonomy" id="225164"/>
    <lineage>
        <taxon>Eukaryota</taxon>
        <taxon>Metazoa</taxon>
        <taxon>Spiralia</taxon>
        <taxon>Lophotrochozoa</taxon>
        <taxon>Mollusca</taxon>
        <taxon>Gastropoda</taxon>
        <taxon>Patellogastropoda</taxon>
        <taxon>Lottioidea</taxon>
        <taxon>Lottiidae</taxon>
        <taxon>Lottia</taxon>
    </lineage>
</organism>
<dbReference type="PROSITE" id="PS50304">
    <property type="entry name" value="TUDOR"/>
    <property type="match status" value="1"/>
</dbReference>
<name>V4BAG7_LOTGI</name>
<dbReference type="RefSeq" id="XP_009044802.1">
    <property type="nucleotide sequence ID" value="XM_009046554.1"/>
</dbReference>
<evidence type="ECO:0000256" key="8">
    <source>
        <dbReference type="ARBA" id="ARBA00023125"/>
    </source>
</evidence>
<dbReference type="PROSITE" id="PS50174">
    <property type="entry name" value="G_PATCH"/>
    <property type="match status" value="1"/>
</dbReference>
<dbReference type="Proteomes" id="UP000030746">
    <property type="component" value="Unassembled WGS sequence"/>
</dbReference>
<reference evidence="17 18" key="1">
    <citation type="journal article" date="2013" name="Nature">
        <title>Insights into bilaterian evolution from three spiralian genomes.</title>
        <authorList>
            <person name="Simakov O."/>
            <person name="Marletaz F."/>
            <person name="Cho S.J."/>
            <person name="Edsinger-Gonzales E."/>
            <person name="Havlak P."/>
            <person name="Hellsten U."/>
            <person name="Kuo D.H."/>
            <person name="Larsson T."/>
            <person name="Lv J."/>
            <person name="Arendt D."/>
            <person name="Savage R."/>
            <person name="Osoegawa K."/>
            <person name="de Jong P."/>
            <person name="Grimwood J."/>
            <person name="Chapman J.A."/>
            <person name="Shapiro H."/>
            <person name="Aerts A."/>
            <person name="Otillar R.P."/>
            <person name="Terry A.Y."/>
            <person name="Boore J.L."/>
            <person name="Grigoriev I.V."/>
            <person name="Lindberg D.R."/>
            <person name="Seaver E.C."/>
            <person name="Weisblat D.A."/>
            <person name="Putnam N.H."/>
            <person name="Rokhsar D.S."/>
        </authorList>
    </citation>
    <scope>NUCLEOTIDE SEQUENCE [LARGE SCALE GENOMIC DNA]</scope>
</reference>
<dbReference type="AlphaFoldDB" id="V4BAG7"/>
<dbReference type="GO" id="GO:0001227">
    <property type="term" value="F:DNA-binding transcription repressor activity, RNA polymerase II-specific"/>
    <property type="evidence" value="ECO:0007669"/>
    <property type="project" value="TreeGrafter"/>
</dbReference>
<dbReference type="PROSITE" id="PS50103">
    <property type="entry name" value="ZF_C3H1"/>
    <property type="match status" value="1"/>
</dbReference>
<keyword evidence="6 11" id="KW-0862">Zinc</keyword>
<evidence type="ECO:0000256" key="9">
    <source>
        <dbReference type="ARBA" id="ARBA00023163"/>
    </source>
</evidence>
<evidence type="ECO:0000256" key="13">
    <source>
        <dbReference type="SAM" id="MobiDB-lite"/>
    </source>
</evidence>
<evidence type="ECO:0000313" key="18">
    <source>
        <dbReference type="Proteomes" id="UP000030746"/>
    </source>
</evidence>
<feature type="domain" description="G-patch" evidence="15">
    <location>
        <begin position="329"/>
        <end position="375"/>
    </location>
</feature>
<evidence type="ECO:0000256" key="1">
    <source>
        <dbReference type="ARBA" id="ARBA00004123"/>
    </source>
</evidence>
<evidence type="ECO:0000256" key="5">
    <source>
        <dbReference type="ARBA" id="ARBA00022771"/>
    </source>
</evidence>
<keyword evidence="3" id="KW-0678">Repressor</keyword>
<dbReference type="InterPro" id="IPR002999">
    <property type="entry name" value="Tudor"/>
</dbReference>
<feature type="compositionally biased region" description="Polar residues" evidence="13">
    <location>
        <begin position="99"/>
        <end position="123"/>
    </location>
</feature>
<dbReference type="InterPro" id="IPR000571">
    <property type="entry name" value="Znf_CCCH"/>
</dbReference>
<dbReference type="STRING" id="225164.V4BAG7"/>
<dbReference type="CDD" id="cd20384">
    <property type="entry name" value="Tudor_ZGPAT"/>
    <property type="match status" value="1"/>
</dbReference>
<feature type="zinc finger region" description="C3H1-type" evidence="11">
    <location>
        <begin position="181"/>
        <end position="208"/>
    </location>
</feature>
<dbReference type="GO" id="GO:0008270">
    <property type="term" value="F:zinc ion binding"/>
    <property type="evidence" value="ECO:0007669"/>
    <property type="project" value="UniProtKB-KW"/>
</dbReference>
<accession>V4BAG7</accession>
<proteinExistence type="predicted"/>
<dbReference type="InterPro" id="IPR000467">
    <property type="entry name" value="G_patch_dom"/>
</dbReference>
<dbReference type="SMART" id="SM00443">
    <property type="entry name" value="G_patch"/>
    <property type="match status" value="1"/>
</dbReference>
<dbReference type="SMART" id="SM00333">
    <property type="entry name" value="TUDOR"/>
    <property type="match status" value="1"/>
</dbReference>
<evidence type="ECO:0000256" key="6">
    <source>
        <dbReference type="ARBA" id="ARBA00022833"/>
    </source>
</evidence>
<dbReference type="GeneID" id="20241511"/>
<evidence type="ECO:0000313" key="17">
    <source>
        <dbReference type="EMBL" id="ESP04471.1"/>
    </source>
</evidence>
<feature type="region of interest" description="Disordered" evidence="13">
    <location>
        <begin position="98"/>
        <end position="123"/>
    </location>
</feature>
<evidence type="ECO:0000256" key="10">
    <source>
        <dbReference type="ARBA" id="ARBA00023242"/>
    </source>
</evidence>
<dbReference type="GO" id="GO:0000978">
    <property type="term" value="F:RNA polymerase II cis-regulatory region sequence-specific DNA binding"/>
    <property type="evidence" value="ECO:0007669"/>
    <property type="project" value="TreeGrafter"/>
</dbReference>
<evidence type="ECO:0000256" key="2">
    <source>
        <dbReference type="ARBA" id="ARBA00022414"/>
    </source>
</evidence>
<dbReference type="PANTHER" id="PTHR46297:SF1">
    <property type="entry name" value="ZINC FINGER CCCH-TYPE WITH G PATCH DOMAIN-CONTAINING PROTEIN"/>
    <property type="match status" value="1"/>
</dbReference>
<evidence type="ECO:0000256" key="7">
    <source>
        <dbReference type="ARBA" id="ARBA00023015"/>
    </source>
</evidence>
<evidence type="ECO:0000256" key="12">
    <source>
        <dbReference type="SAM" id="Coils"/>
    </source>
</evidence>
<sequence>MDENTIKSSIELYNTQLEQVEQAILAAGENDDLVKLRDDLKELIELTTDSLLSLKKGMLLQSLESTSSSYQPSSSHDQSGVDDEYAAFQAALGDHVTTTDDISTNQNTGIEDSANENGSMSTNEKLDETLSGLEGMRCRAPFQQDWGCLVYSNALILSVNPMLDDTETPSVKVMFCNPTHSSMAPCQFYLEDRCKFTEEECRNSHGYTVKLEDLQEYQEPDYSNIKIESKVLGLYENDSLWYKATVIDNFNDEGELHVLFDGYDETATLKLEQILPLDPDIVSSSEESDIEEDYVPLDKSDSEDEDCLPVFLWKPPKTTARLGEWEEHTRGIGSKLMCKMGYIVGQGLGKDGQGKAEPVPIQLIPKGKSLDKIMELKEQAGDQDLFDVMKKTKKKKVKKSGTGSSSLGIRPTKSTDVFDFINKKLRGKKGE</sequence>
<keyword evidence="8" id="KW-0238">DNA-binding</keyword>
<protein>
    <recommendedName>
        <fullName evidence="2">Zinc finger CCCH-type with G patch domain-containing protein</fullName>
    </recommendedName>
</protein>
<keyword evidence="12" id="KW-0175">Coiled coil</keyword>
<evidence type="ECO:0000259" key="16">
    <source>
        <dbReference type="PROSITE" id="PS50304"/>
    </source>
</evidence>
<dbReference type="HOGENOM" id="CLU_040504_1_0_1"/>
<evidence type="ECO:0000259" key="14">
    <source>
        <dbReference type="PROSITE" id="PS50103"/>
    </source>
</evidence>
<feature type="region of interest" description="Disordered" evidence="13">
    <location>
        <begin position="392"/>
        <end position="412"/>
    </location>
</feature>
<keyword evidence="10" id="KW-0539">Nucleus</keyword>
<dbReference type="SUPFAM" id="SSF63748">
    <property type="entry name" value="Tudor/PWWP/MBT"/>
    <property type="match status" value="1"/>
</dbReference>